<feature type="compositionally biased region" description="Polar residues" evidence="1">
    <location>
        <begin position="596"/>
        <end position="606"/>
    </location>
</feature>
<keyword evidence="4" id="KW-1185">Reference proteome</keyword>
<dbReference type="EMBL" id="JWZX01003404">
    <property type="protein sequence ID" value="KOO20893.1"/>
    <property type="molecule type" value="Genomic_DNA"/>
</dbReference>
<dbReference type="InterPro" id="IPR006571">
    <property type="entry name" value="TLDc_dom"/>
</dbReference>
<evidence type="ECO:0000313" key="3">
    <source>
        <dbReference type="EMBL" id="KOO20893.1"/>
    </source>
</evidence>
<dbReference type="OrthoDB" id="6142220at2759"/>
<dbReference type="SUPFAM" id="SSF52540">
    <property type="entry name" value="P-loop containing nucleoside triphosphate hydrolases"/>
    <property type="match status" value="1"/>
</dbReference>
<feature type="region of interest" description="Disordered" evidence="1">
    <location>
        <begin position="593"/>
        <end position="614"/>
    </location>
</feature>
<gene>
    <name evidence="3" type="ORF">Ctob_001413</name>
</gene>
<dbReference type="PANTHER" id="PTHR23354">
    <property type="entry name" value="NUCLEOLAR PROTEIN 7/ESTROGEN RECEPTOR COACTIVATOR-RELATED"/>
    <property type="match status" value="1"/>
</dbReference>
<dbReference type="InterPro" id="IPR027417">
    <property type="entry name" value="P-loop_NTPase"/>
</dbReference>
<dbReference type="SMART" id="SM00584">
    <property type="entry name" value="TLDc"/>
    <property type="match status" value="1"/>
</dbReference>
<dbReference type="Pfam" id="PF07534">
    <property type="entry name" value="TLD"/>
    <property type="match status" value="1"/>
</dbReference>
<evidence type="ECO:0000259" key="2">
    <source>
        <dbReference type="PROSITE" id="PS51886"/>
    </source>
</evidence>
<protein>
    <submittedName>
        <fullName evidence="3">Interferon-induced protein 44-like protein</fullName>
    </submittedName>
</protein>
<evidence type="ECO:0000313" key="4">
    <source>
        <dbReference type="Proteomes" id="UP000037460"/>
    </source>
</evidence>
<feature type="region of interest" description="Disordered" evidence="1">
    <location>
        <begin position="336"/>
        <end position="357"/>
    </location>
</feature>
<feature type="domain" description="TLDc" evidence="2">
    <location>
        <begin position="9"/>
        <end position="186"/>
    </location>
</feature>
<dbReference type="Proteomes" id="UP000037460">
    <property type="component" value="Unassembled WGS sequence"/>
</dbReference>
<organism evidence="3 4">
    <name type="scientific">Chrysochromulina tobinii</name>
    <dbReference type="NCBI Taxonomy" id="1460289"/>
    <lineage>
        <taxon>Eukaryota</taxon>
        <taxon>Haptista</taxon>
        <taxon>Haptophyta</taxon>
        <taxon>Prymnesiophyceae</taxon>
        <taxon>Prymnesiales</taxon>
        <taxon>Chrysochromulinaceae</taxon>
        <taxon>Chrysochromulina</taxon>
    </lineage>
</organism>
<sequence length="685" mass="72976">MLKNTCIPGILADGALLKALYGLLGRRAELQLLFQTDVDGFNPAVFHQKCNTKGPTVTVIRLADQTVCGGYTPFQWGQNNGQFSNELGTFLFRLKYRNQQPAAYKATPNNNFVYDDGSYGPTFGGGNSHDLIAFNCNTANGYHSPSCYTYPQDPQTGGSHPLTGGHRELAAPGAYTVHVYQVLPTNLKAGGSRRGGSKYTPSTLPRPWIYPGTPQLDADALSSLRDKLQASVAKQPSPPNILIFGPVGTGKSSFIRSLMQVVEDDVDAGGNVSTGSGEGSVTKCLKVYPLTSSTGAPVCALWDTAGIEVGSKSKLYQDGAMAKLLAGCFPRNTELADDKGSPTRLDDRTPGFRPDPTEDQRVHGVVMCIAATDISEDEATKAIQDFTHVVRDRDIPHILVITKADEYDPDLLAGGVCDDDDDDDGGVKIPPDMKIPLDMRHVYCSTAIKELLEAAVSTGFSRDDMVPLANKTEQDMEGIGVPKACLLLRALHKIVTKAERFRRQEAAFGAFKANSPKAVVVGAPVMAKAEASGAFPAASIAAFVAAPAASSALPVPPPPTVHSKLGELARQNQEIQDAITRMGAEAFVQVERDDPSSSYQELSATQPGGARSTRTVPKATMSEAINMISSYLGTVRLDPPSVDMKAAIKAAQEALGDTTEGPFSIQVQALVTTLGLDVPGWQDKC</sequence>
<dbReference type="PROSITE" id="PS51886">
    <property type="entry name" value="TLDC"/>
    <property type="match status" value="1"/>
</dbReference>
<accession>A0A0M0J3R6</accession>
<dbReference type="AlphaFoldDB" id="A0A0M0J3R6"/>
<dbReference type="Gene3D" id="3.40.50.300">
    <property type="entry name" value="P-loop containing nucleotide triphosphate hydrolases"/>
    <property type="match status" value="1"/>
</dbReference>
<comment type="caution">
    <text evidence="3">The sequence shown here is derived from an EMBL/GenBank/DDBJ whole genome shotgun (WGS) entry which is preliminary data.</text>
</comment>
<proteinExistence type="predicted"/>
<name>A0A0M0J3R6_9EUKA</name>
<evidence type="ECO:0000256" key="1">
    <source>
        <dbReference type="SAM" id="MobiDB-lite"/>
    </source>
</evidence>
<dbReference type="CDD" id="cd00882">
    <property type="entry name" value="Ras_like_GTPase"/>
    <property type="match status" value="1"/>
</dbReference>
<reference evidence="4" key="1">
    <citation type="journal article" date="2015" name="PLoS Genet.">
        <title>Genome Sequence and Transcriptome Analyses of Chrysochromulina tobin: Metabolic Tools for Enhanced Algal Fitness in the Prominent Order Prymnesiales (Haptophyceae).</title>
        <authorList>
            <person name="Hovde B.T."/>
            <person name="Deodato C.R."/>
            <person name="Hunsperger H.M."/>
            <person name="Ryken S.A."/>
            <person name="Yost W."/>
            <person name="Jha R.K."/>
            <person name="Patterson J."/>
            <person name="Monnat R.J. Jr."/>
            <person name="Barlow S.B."/>
            <person name="Starkenburg S.R."/>
            <person name="Cattolico R.A."/>
        </authorList>
    </citation>
    <scope>NUCLEOTIDE SEQUENCE</scope>
    <source>
        <strain evidence="4">CCMP291</strain>
    </source>
</reference>